<feature type="chain" id="PRO_5020642673" description="FecR protein domain-containing protein" evidence="2">
    <location>
        <begin position="19"/>
        <end position="937"/>
    </location>
</feature>
<protein>
    <recommendedName>
        <fullName evidence="5">FecR protein domain-containing protein</fullName>
    </recommendedName>
</protein>
<feature type="compositionally biased region" description="Basic and acidic residues" evidence="1">
    <location>
        <begin position="875"/>
        <end position="893"/>
    </location>
</feature>
<sequence length="937" mass="97837">MSTLSFVLLCLFASLTAADWNSTTLTNASFVESQTTLSDGSQSSSGVSALLGNSSSITHSGPTRSSIAGDVWTLVPSDAVAITSTYQARSEIDRLFQTAPAENRSTLLSLWQCASALAAWNKNNFTELEDNQTTSIAVFGIGGGAFWEKLPTNGITWQACDGVARVSYTEPVQWSTSETTGKASMWNVTWSNKAPPCTPSSLPFSAYCHQLSTLSNDFGRKSFSILRQGTLVDWVSTPAFWWWDSVGCTSATTSCRLMVESAHVVYWPVPARSTDFCDSNVYAYATETSAMLINGTTYTSPSVYITYNNIKYVSAFSSGDISSSTTFKLESLVVSVDPRDVSTVCGPKNNQATYPFDFQDLQDPIPWSAWMCQPGCVDYPQSCLPIDPVTSSFQPRLAWPNTFLSILNGLNTLNPDACTFGYGEAGIYDPPQLLTVADALTKPATQETHQLTRPLPITAEPPAPSKPGPAPAVPTMSAGPDPRPTSGILPGLPSKGGPPVDDENEPSIPVGSKNEHSSHTSDGDGQPPSQPPATSPVNSPDDPRQGPPPERAPDPGPVHDSVSASGTGNAAAAPIAESSRGIGGLIASMIAQPPFQGNVGSTKLEQNGINEVAPSVTQRPESSNSPISPHPLQAFVPIGSSTATIYHENNNANVLSGTSFWAGDTAFIGSRTIVFKTDGVALLGGGPTSPTSTRLLFQSVDPPVSPDSEVAVLTFNGHSITISRNADGTVRFGHSVLREGEIMTVALGELAVLKDGVVLRQPGVTTTAKFSAVAGIDSVSRVVVVGGTSITMGSAAVTVGGKRVSYGTSGLVFGSETVALPTGSTVVTMRNGQLLSIAVPTNAAGEHTGKVIGSLLGSKTGTVPAASAAGTVSDRRSTIQKTDEAAVERRPESTRQSSVPVISGVVSARPTGEAIRHSVPLIFAGSALLSGALAFLL</sequence>
<comment type="caution">
    <text evidence="3">The sequence shown here is derived from an EMBL/GenBank/DDBJ whole genome shotgun (WGS) entry which is preliminary data.</text>
</comment>
<evidence type="ECO:0000256" key="1">
    <source>
        <dbReference type="SAM" id="MobiDB-lite"/>
    </source>
</evidence>
<feature type="region of interest" description="Disordered" evidence="1">
    <location>
        <begin position="444"/>
        <end position="572"/>
    </location>
</feature>
<evidence type="ECO:0000313" key="4">
    <source>
        <dbReference type="Proteomes" id="UP000308133"/>
    </source>
</evidence>
<gene>
    <name evidence="3" type="ORF">C1H76_6238</name>
</gene>
<proteinExistence type="predicted"/>
<accession>A0A4V6DTS0</accession>
<feature type="region of interest" description="Disordered" evidence="1">
    <location>
        <begin position="875"/>
        <end position="898"/>
    </location>
</feature>
<evidence type="ECO:0008006" key="5">
    <source>
        <dbReference type="Google" id="ProtNLM"/>
    </source>
</evidence>
<name>A0A4V6DTS0_9PEZI</name>
<feature type="signal peptide" evidence="2">
    <location>
        <begin position="1"/>
        <end position="18"/>
    </location>
</feature>
<dbReference type="EMBL" id="PTQR01000080">
    <property type="protein sequence ID" value="TKX21742.1"/>
    <property type="molecule type" value="Genomic_DNA"/>
</dbReference>
<feature type="compositionally biased region" description="Pro residues" evidence="1">
    <location>
        <begin position="545"/>
        <end position="556"/>
    </location>
</feature>
<evidence type="ECO:0000313" key="3">
    <source>
        <dbReference type="EMBL" id="TKX21742.1"/>
    </source>
</evidence>
<feature type="compositionally biased region" description="Pro residues" evidence="1">
    <location>
        <begin position="459"/>
        <end position="472"/>
    </location>
</feature>
<reference evidence="3 4" key="1">
    <citation type="submission" date="2018-02" db="EMBL/GenBank/DDBJ databases">
        <title>Draft genome sequences of Elsinoe sp., causing black scab on jojoba.</title>
        <authorList>
            <person name="Stodart B."/>
            <person name="Jeffress S."/>
            <person name="Ash G."/>
            <person name="Arun Chinnappa K."/>
        </authorList>
    </citation>
    <scope>NUCLEOTIDE SEQUENCE [LARGE SCALE GENOMIC DNA]</scope>
    <source>
        <strain evidence="3 4">Hillstone_2</strain>
    </source>
</reference>
<keyword evidence="2" id="KW-0732">Signal</keyword>
<evidence type="ECO:0000256" key="2">
    <source>
        <dbReference type="SAM" id="SignalP"/>
    </source>
</evidence>
<dbReference type="AlphaFoldDB" id="A0A4V6DTS0"/>
<dbReference type="Proteomes" id="UP000308133">
    <property type="component" value="Unassembled WGS sequence"/>
</dbReference>
<organism evidence="3 4">
    <name type="scientific">Elsinoe australis</name>
    <dbReference type="NCBI Taxonomy" id="40998"/>
    <lineage>
        <taxon>Eukaryota</taxon>
        <taxon>Fungi</taxon>
        <taxon>Dikarya</taxon>
        <taxon>Ascomycota</taxon>
        <taxon>Pezizomycotina</taxon>
        <taxon>Dothideomycetes</taxon>
        <taxon>Dothideomycetidae</taxon>
        <taxon>Myriangiales</taxon>
        <taxon>Elsinoaceae</taxon>
        <taxon>Elsinoe</taxon>
    </lineage>
</organism>
<feature type="compositionally biased region" description="Basic and acidic residues" evidence="1">
    <location>
        <begin position="513"/>
        <end position="522"/>
    </location>
</feature>